<organism evidence="2 3">
    <name type="scientific">Xylanibacillus composti</name>
    <dbReference type="NCBI Taxonomy" id="1572762"/>
    <lineage>
        <taxon>Bacteria</taxon>
        <taxon>Bacillati</taxon>
        <taxon>Bacillota</taxon>
        <taxon>Bacilli</taxon>
        <taxon>Bacillales</taxon>
        <taxon>Paenibacillaceae</taxon>
        <taxon>Xylanibacillus</taxon>
    </lineage>
</organism>
<dbReference type="RefSeq" id="WP_213409911.1">
    <property type="nucleotide sequence ID" value="NZ_BOVK01000002.1"/>
</dbReference>
<dbReference type="Gene3D" id="3.40.50.410">
    <property type="entry name" value="von Willebrand factor, type A domain"/>
    <property type="match status" value="1"/>
</dbReference>
<evidence type="ECO:0000313" key="3">
    <source>
        <dbReference type="Proteomes" id="UP000677918"/>
    </source>
</evidence>
<dbReference type="InterPro" id="IPR036465">
    <property type="entry name" value="vWFA_dom_sf"/>
</dbReference>
<reference evidence="2" key="1">
    <citation type="submission" date="2021-04" db="EMBL/GenBank/DDBJ databases">
        <title>Draft genome sequence of Xylanibacillus composti strain K13.</title>
        <authorList>
            <person name="Uke A."/>
            <person name="Chhe C."/>
            <person name="Baramee S."/>
            <person name="Kosugi A."/>
        </authorList>
    </citation>
    <scope>NUCLEOTIDE SEQUENCE</scope>
    <source>
        <strain evidence="2">K13</strain>
    </source>
</reference>
<evidence type="ECO:0000259" key="1">
    <source>
        <dbReference type="PROSITE" id="PS50234"/>
    </source>
</evidence>
<dbReference type="SUPFAM" id="SSF53300">
    <property type="entry name" value="vWA-like"/>
    <property type="match status" value="2"/>
</dbReference>
<protein>
    <recommendedName>
        <fullName evidence="1">VWFA domain-containing protein</fullName>
    </recommendedName>
</protein>
<dbReference type="EMBL" id="BOVK01000002">
    <property type="protein sequence ID" value="GIQ67305.1"/>
    <property type="molecule type" value="Genomic_DNA"/>
</dbReference>
<evidence type="ECO:0000313" key="2">
    <source>
        <dbReference type="EMBL" id="GIQ67305.1"/>
    </source>
</evidence>
<feature type="domain" description="VWFA" evidence="1">
    <location>
        <begin position="1"/>
        <end position="82"/>
    </location>
</feature>
<gene>
    <name evidence="2" type="ORF">XYCOK13_01290</name>
</gene>
<name>A0A8J4LZY7_9BACL</name>
<dbReference type="AlphaFoldDB" id="A0A8J4LZY7"/>
<keyword evidence="3" id="KW-1185">Reference proteome</keyword>
<comment type="caution">
    <text evidence="2">The sequence shown here is derived from an EMBL/GenBank/DDBJ whole genome shotgun (WGS) entry which is preliminary data.</text>
</comment>
<dbReference type="PROSITE" id="PS50234">
    <property type="entry name" value="VWFA"/>
    <property type="match status" value="1"/>
</dbReference>
<dbReference type="Proteomes" id="UP000677918">
    <property type="component" value="Unassembled WGS sequence"/>
</dbReference>
<proteinExistence type="predicted"/>
<sequence length="249" mass="26637">MKQIILITDGCSNVGVDPAAAAAQAYEDGIVVNVIGVLDGGDLGERGAAEVERIAAAGGGMSRLVHAKDLARTVQMMTRQTVAHTIRQVVHTELSTIMGKDTDIAALPPDKRAQVVEVMDQLNEKASLQVALLIDASGSMRAKLPAAAEAVRDLMLSLQARRGKSELAVFHYPGSMERVAELDHGWSADLQGADKLFQKLNMKGTTPTGPAIIEVLKYMGAYQSAPAGLDDLEEQPLEAREGLFRDYMV</sequence>
<dbReference type="InterPro" id="IPR002035">
    <property type="entry name" value="VWF_A"/>
</dbReference>
<accession>A0A8J4LZY7</accession>